<evidence type="ECO:0000256" key="2">
    <source>
        <dbReference type="ARBA" id="ARBA00023004"/>
    </source>
</evidence>
<keyword evidence="1" id="KW-0677">Repeat</keyword>
<gene>
    <name evidence="4" type="ORF">BU26DRAFT_520206</name>
</gene>
<dbReference type="Gene3D" id="2.120.10.80">
    <property type="entry name" value="Kelch-type beta propeller"/>
    <property type="match status" value="1"/>
</dbReference>
<dbReference type="Pfam" id="PF24681">
    <property type="entry name" value="Kelch_KLHDC2_KLHL20_DRC7"/>
    <property type="match status" value="1"/>
</dbReference>
<feature type="region of interest" description="Disordered" evidence="3">
    <location>
        <begin position="340"/>
        <end position="364"/>
    </location>
</feature>
<reference evidence="4" key="1">
    <citation type="journal article" date="2020" name="Stud. Mycol.">
        <title>101 Dothideomycetes genomes: a test case for predicting lifestyles and emergence of pathogens.</title>
        <authorList>
            <person name="Haridas S."/>
            <person name="Albert R."/>
            <person name="Binder M."/>
            <person name="Bloem J."/>
            <person name="Labutti K."/>
            <person name="Salamov A."/>
            <person name="Andreopoulos B."/>
            <person name="Baker S."/>
            <person name="Barry K."/>
            <person name="Bills G."/>
            <person name="Bluhm B."/>
            <person name="Cannon C."/>
            <person name="Castanera R."/>
            <person name="Culley D."/>
            <person name="Daum C."/>
            <person name="Ezra D."/>
            <person name="Gonzalez J."/>
            <person name="Henrissat B."/>
            <person name="Kuo A."/>
            <person name="Liang C."/>
            <person name="Lipzen A."/>
            <person name="Lutzoni F."/>
            <person name="Magnuson J."/>
            <person name="Mondo S."/>
            <person name="Nolan M."/>
            <person name="Ohm R."/>
            <person name="Pangilinan J."/>
            <person name="Park H.-J."/>
            <person name="Ramirez L."/>
            <person name="Alfaro M."/>
            <person name="Sun H."/>
            <person name="Tritt A."/>
            <person name="Yoshinaga Y."/>
            <person name="Zwiers L.-H."/>
            <person name="Turgeon B."/>
            <person name="Goodwin S."/>
            <person name="Spatafora J."/>
            <person name="Crous P."/>
            <person name="Grigoriev I."/>
        </authorList>
    </citation>
    <scope>NUCLEOTIDE SEQUENCE</scope>
    <source>
        <strain evidence="4">CBS 122368</strain>
    </source>
</reference>
<evidence type="ECO:0000256" key="3">
    <source>
        <dbReference type="SAM" id="MobiDB-lite"/>
    </source>
</evidence>
<dbReference type="EMBL" id="ML987196">
    <property type="protein sequence ID" value="KAF2248526.1"/>
    <property type="molecule type" value="Genomic_DNA"/>
</dbReference>
<dbReference type="PANTHER" id="PTHR47435">
    <property type="entry name" value="KELCH REPEAT PROTEIN (AFU_ORTHOLOGUE AFUA_5G12780)"/>
    <property type="match status" value="1"/>
</dbReference>
<dbReference type="GO" id="GO:0019760">
    <property type="term" value="P:glucosinolate metabolic process"/>
    <property type="evidence" value="ECO:0007669"/>
    <property type="project" value="UniProtKB-ARBA"/>
</dbReference>
<dbReference type="AlphaFoldDB" id="A0A6A6IDL6"/>
<dbReference type="OrthoDB" id="10250130at2759"/>
<proteinExistence type="predicted"/>
<accession>A0A6A6IDL6</accession>
<organism evidence="4 5">
    <name type="scientific">Trematosphaeria pertusa</name>
    <dbReference type="NCBI Taxonomy" id="390896"/>
    <lineage>
        <taxon>Eukaryota</taxon>
        <taxon>Fungi</taxon>
        <taxon>Dikarya</taxon>
        <taxon>Ascomycota</taxon>
        <taxon>Pezizomycotina</taxon>
        <taxon>Dothideomycetes</taxon>
        <taxon>Pleosporomycetidae</taxon>
        <taxon>Pleosporales</taxon>
        <taxon>Massarineae</taxon>
        <taxon>Trematosphaeriaceae</taxon>
        <taxon>Trematosphaeria</taxon>
    </lineage>
</organism>
<evidence type="ECO:0000313" key="4">
    <source>
        <dbReference type="EMBL" id="KAF2248526.1"/>
    </source>
</evidence>
<dbReference type="GeneID" id="54582577"/>
<name>A0A6A6IDL6_9PLEO</name>
<dbReference type="PANTHER" id="PTHR47435:SF10">
    <property type="entry name" value="TIP ELONGATION ABERRANT PROTEIN 3"/>
    <property type="match status" value="1"/>
</dbReference>
<dbReference type="SUPFAM" id="SSF117281">
    <property type="entry name" value="Kelch motif"/>
    <property type="match status" value="1"/>
</dbReference>
<sequence length="472" mass="50602">MAEVAAGAGAALAAEEVISTSVQAGVAGYMIAKPTMPLKASYNRVAVADDEELKRRSLERSHHSVTVLGNHAYIIGGTTNGNTLASNDMHAVTLTPSTEPDMEYRLIPALPGVEGGKVPKARTRHAACKFKDCVAVYGGCDKSGNPIDERSSIWLFDPQSRTWGELAPAAASATTEFQPGPLQDPKLFAHDATTLILYGGQTPATVASSDLWKFDTKSRTWSPLPTPPAAAEPSNAAVANGRFYFISSDDSMSSQLHILPLSSASRGSKEEEQKWTTLTFPTNPLAPGPRARHGGALLPITTGYGRNYLVYFLGARSQPTSSSATTRLGMTGDEKFTIGEAEEAQSPPSEPRAQHEEHEEKDVTQWSDMWTLQLPSSDLEAKPKLSIKEAIKPAKIKDAIRSGLGAETGKWGWAEVEMTVPEELGAAEGKLHPGPRAWFGSDVMEDGKSVVFWGGENAEGEKVGDGWTVRLE</sequence>
<keyword evidence="5" id="KW-1185">Reference proteome</keyword>
<feature type="compositionally biased region" description="Basic and acidic residues" evidence="3">
    <location>
        <begin position="352"/>
        <end position="363"/>
    </location>
</feature>
<dbReference type="Proteomes" id="UP000800094">
    <property type="component" value="Unassembled WGS sequence"/>
</dbReference>
<dbReference type="RefSeq" id="XP_033683530.1">
    <property type="nucleotide sequence ID" value="XM_033829247.1"/>
</dbReference>
<evidence type="ECO:0000256" key="1">
    <source>
        <dbReference type="ARBA" id="ARBA00022737"/>
    </source>
</evidence>
<evidence type="ECO:0000313" key="5">
    <source>
        <dbReference type="Proteomes" id="UP000800094"/>
    </source>
</evidence>
<keyword evidence="2" id="KW-0408">Iron</keyword>
<dbReference type="InterPro" id="IPR015915">
    <property type="entry name" value="Kelch-typ_b-propeller"/>
</dbReference>
<protein>
    <submittedName>
        <fullName evidence="4">Galactose oxidase</fullName>
    </submittedName>
</protein>